<dbReference type="Proteomes" id="UP000064893">
    <property type="component" value="Chromosome"/>
</dbReference>
<evidence type="ECO:0000313" key="2">
    <source>
        <dbReference type="EMBL" id="ALO16657.1"/>
    </source>
</evidence>
<dbReference type="PANTHER" id="PTHR21180:SF32">
    <property type="entry name" value="ENDONUCLEASE_EXONUCLEASE_PHOSPHATASE FAMILY DOMAIN-CONTAINING PROTEIN 1"/>
    <property type="match status" value="1"/>
</dbReference>
<dbReference type="RefSeq" id="WP_057954012.1">
    <property type="nucleotide sequence ID" value="NZ_CP013118.1"/>
</dbReference>
<dbReference type="Gene3D" id="1.10.150.280">
    <property type="entry name" value="AF1531-like domain"/>
    <property type="match status" value="1"/>
</dbReference>
<dbReference type="InterPro" id="IPR051675">
    <property type="entry name" value="Endo/Exo/Phosphatase_dom_1"/>
</dbReference>
<sequence>MNHFWRNLASFTKRERRGAFIFTTLLIVILIAGKFVPGFIEQRPWYVIEDSAKVKSWIDNLKQQQKLNLSKFNPNKVAIEDLYNMGIPSSVASGWIKYLDAGGRFYNKSDLRKLYGMPDTLYAKLEPWLRIPQKKARYYNYQEAQSGLEEKTKPLKNFNPNTYSEDMLIDAGVKDGIAKNIISYRNAGGNFYVKTDLMKLYAVDDAYFNQIKPYINIDAEASQIIKVDSVELNSTTIDELLQLNIKKNEAHRIINYRELLGGFYSHKQLDEVYHIDPYTITKLNESSWIDTLLIKTIDINKVDEYNLAQHPYITRKVAEQIRKYRDFASEIESLDELFNLGIMEPQSREKLKYYLLF</sequence>
<dbReference type="Pfam" id="PF12836">
    <property type="entry name" value="HHH_3"/>
    <property type="match status" value="2"/>
</dbReference>
<protein>
    <submittedName>
        <fullName evidence="2">ComEA protein</fullName>
    </submittedName>
</protein>
<keyword evidence="3" id="KW-1185">Reference proteome</keyword>
<feature type="transmembrane region" description="Helical" evidence="1">
    <location>
        <begin position="20"/>
        <end position="40"/>
    </location>
</feature>
<keyword evidence="1" id="KW-0812">Transmembrane</keyword>
<dbReference type="STRING" id="1307839.L21SP5_03037"/>
<evidence type="ECO:0000313" key="3">
    <source>
        <dbReference type="Proteomes" id="UP000064893"/>
    </source>
</evidence>
<proteinExistence type="predicted"/>
<keyword evidence="1" id="KW-1133">Transmembrane helix</keyword>
<reference evidence="2 3" key="1">
    <citation type="submission" date="2015-11" db="EMBL/GenBank/DDBJ databases">
        <title>Description and complete genome sequence of a novel strain predominating in hypersaline microbial mats and representing a new family of the Bacteriodetes phylum.</title>
        <authorList>
            <person name="Spring S."/>
            <person name="Bunk B."/>
            <person name="Sproer C."/>
            <person name="Klenk H.-P."/>
        </authorList>
    </citation>
    <scope>NUCLEOTIDE SEQUENCE [LARGE SCALE GENOMIC DNA]</scope>
    <source>
        <strain evidence="2 3">L21-Spi-D4</strain>
    </source>
</reference>
<evidence type="ECO:0000256" key="1">
    <source>
        <dbReference type="SAM" id="Phobius"/>
    </source>
</evidence>
<gene>
    <name evidence="2" type="ORF">L21SP5_03037</name>
</gene>
<dbReference type="OrthoDB" id="981124at2"/>
<dbReference type="SUPFAM" id="SSF47781">
    <property type="entry name" value="RuvA domain 2-like"/>
    <property type="match status" value="4"/>
</dbReference>
<dbReference type="EMBL" id="CP013118">
    <property type="protein sequence ID" value="ALO16657.1"/>
    <property type="molecule type" value="Genomic_DNA"/>
</dbReference>
<dbReference type="PANTHER" id="PTHR21180">
    <property type="entry name" value="ENDONUCLEASE/EXONUCLEASE/PHOSPHATASE FAMILY DOMAIN-CONTAINING PROTEIN 1"/>
    <property type="match status" value="1"/>
</dbReference>
<dbReference type="InterPro" id="IPR010994">
    <property type="entry name" value="RuvA_2-like"/>
</dbReference>
<accession>A0A0S2I2V8</accession>
<keyword evidence="1" id="KW-0472">Membrane</keyword>
<dbReference type="KEGG" id="blq:L21SP5_03037"/>
<name>A0A0S2I2V8_9BACT</name>
<organism evidence="2 3">
    <name type="scientific">Salinivirga cyanobacteriivorans</name>
    <dbReference type="NCBI Taxonomy" id="1307839"/>
    <lineage>
        <taxon>Bacteria</taxon>
        <taxon>Pseudomonadati</taxon>
        <taxon>Bacteroidota</taxon>
        <taxon>Bacteroidia</taxon>
        <taxon>Bacteroidales</taxon>
        <taxon>Salinivirgaceae</taxon>
        <taxon>Salinivirga</taxon>
    </lineage>
</organism>
<dbReference type="AlphaFoldDB" id="A0A0S2I2V8"/>